<sequence>MEASVRHLLLAGILTLLIWGGTCQTEEPEKLECGKAEYTSENGNCTPCVLCPPGKEPDRACGFGRGEGVSCQSCAPGTFSNRLGMSFCTPLTQCDKRKRMLLSAGTPKADAVCGGCLSGYFSPVANSASTCFPCWLAPINTTGCEGRTSLRSRALRTLEVANKPDPKMPANTTSAGARGDSNTQYAVLAIVPIFCLMGLMGIFLCNILKKKGYHCTSQKELEEQAPPLEKNALNHPCLSEENGNEDTIGVLVRLISEKKENAAALEELLKEYESKQPAPVSDKGPDRALTPIPANPSRLLLLPQMPHLCKHQHHLHTVQGPALPTGSCCSRCSQKKWTNVPGHPESAPNSVAPTAKASKAAGKVGRQGEITILAVGRFRVARIPEQKPSSLEVKAPCDPRIPEPPCEQHGLLSKTIRGKNRSLEDTSKLEDVI</sequence>
<evidence type="ECO:0000313" key="21">
    <source>
        <dbReference type="Proteomes" id="UP000008143"/>
    </source>
</evidence>
<name>A0A8J1J885_XENTR</name>
<comment type="similarity">
    <text evidence="3">Belongs to the RELT family.</text>
</comment>
<evidence type="ECO:0000256" key="12">
    <source>
        <dbReference type="ARBA" id="ARBA00023157"/>
    </source>
</evidence>
<dbReference type="OMA" id="SRCSQKW"/>
<keyword evidence="14" id="KW-0325">Glycoprotein</keyword>
<evidence type="ECO:0000256" key="9">
    <source>
        <dbReference type="ARBA" id="ARBA00022729"/>
    </source>
</evidence>
<dbReference type="GO" id="GO:0048471">
    <property type="term" value="C:perinuclear region of cytoplasm"/>
    <property type="evidence" value="ECO:0007669"/>
    <property type="project" value="UniProtKB-SubCell"/>
</dbReference>
<keyword evidence="4" id="KW-1003">Cell membrane</keyword>
<dbReference type="Pfam" id="PF12606">
    <property type="entry name" value="RELT"/>
    <property type="match status" value="1"/>
</dbReference>
<protein>
    <recommendedName>
        <fullName evidence="16">Tumor necrosis factor receptor superfamily member 19L</fullName>
    </recommendedName>
</protein>
<keyword evidence="5" id="KW-0963">Cytoplasm</keyword>
<evidence type="ECO:0000256" key="11">
    <source>
        <dbReference type="ARBA" id="ARBA00023136"/>
    </source>
</evidence>
<evidence type="ECO:0000256" key="2">
    <source>
        <dbReference type="ARBA" id="ARBA00004556"/>
    </source>
</evidence>
<evidence type="ECO:0000256" key="17">
    <source>
        <dbReference type="SAM" id="MobiDB-lite"/>
    </source>
</evidence>
<evidence type="ECO:0000256" key="4">
    <source>
        <dbReference type="ARBA" id="ARBA00022475"/>
    </source>
</evidence>
<dbReference type="CDD" id="cd13419">
    <property type="entry name" value="TNFRSF19L"/>
    <property type="match status" value="1"/>
</dbReference>
<keyword evidence="8" id="KW-0053">Apoptosis</keyword>
<evidence type="ECO:0000256" key="14">
    <source>
        <dbReference type="ARBA" id="ARBA00023180"/>
    </source>
</evidence>
<dbReference type="PANTHER" id="PTHR47397">
    <property type="entry name" value="TUMOR NECROSIS FACTOR RECEPTOR SUPERFAMILY MEMBER 19L"/>
    <property type="match status" value="1"/>
</dbReference>
<evidence type="ECO:0000313" key="23">
    <source>
        <dbReference type="Xenbase" id="XB-GENE-22068615"/>
    </source>
</evidence>
<feature type="compositionally biased region" description="Basic and acidic residues" evidence="17">
    <location>
        <begin position="421"/>
        <end position="433"/>
    </location>
</feature>
<dbReference type="PRINTS" id="PR01970">
    <property type="entry name" value="TNFACTORR19L"/>
</dbReference>
<keyword evidence="10 18" id="KW-1133">Transmembrane helix</keyword>
<dbReference type="AlphaFoldDB" id="A0A8J1J885"/>
<dbReference type="GO" id="GO:0005886">
    <property type="term" value="C:plasma membrane"/>
    <property type="evidence" value="ECO:0007669"/>
    <property type="project" value="UniProtKB-SubCell"/>
</dbReference>
<dbReference type="AGR" id="Xenbase:XB-GENE-22068615"/>
<dbReference type="KEGG" id="xtr:101732513"/>
<evidence type="ECO:0000256" key="5">
    <source>
        <dbReference type="ARBA" id="ARBA00022490"/>
    </source>
</evidence>
<feature type="chain" id="PRO_5035257445" description="Tumor necrosis factor receptor superfamily member 19L" evidence="19">
    <location>
        <begin position="26"/>
        <end position="433"/>
    </location>
</feature>
<evidence type="ECO:0000256" key="18">
    <source>
        <dbReference type="SAM" id="Phobius"/>
    </source>
</evidence>
<evidence type="ECO:0000256" key="6">
    <source>
        <dbReference type="ARBA" id="ARBA00022553"/>
    </source>
</evidence>
<dbReference type="GO" id="GO:0006915">
    <property type="term" value="P:apoptotic process"/>
    <property type="evidence" value="ECO:0000318"/>
    <property type="project" value="GO_Central"/>
</dbReference>
<evidence type="ECO:0000259" key="20">
    <source>
        <dbReference type="Pfam" id="PF00020"/>
    </source>
</evidence>
<dbReference type="FunFam" id="2.10.50.10:FF:000039">
    <property type="entry name" value="Tumor necrosis factor receptor superfamily member 19L"/>
    <property type="match status" value="1"/>
</dbReference>
<evidence type="ECO:0000256" key="8">
    <source>
        <dbReference type="ARBA" id="ARBA00022703"/>
    </source>
</evidence>
<evidence type="ECO:0000256" key="16">
    <source>
        <dbReference type="ARBA" id="ARBA00070547"/>
    </source>
</evidence>
<feature type="region of interest" description="Disordered" evidence="17">
    <location>
        <begin position="340"/>
        <end position="362"/>
    </location>
</feature>
<evidence type="ECO:0000256" key="13">
    <source>
        <dbReference type="ARBA" id="ARBA00023170"/>
    </source>
</evidence>
<dbReference type="GO" id="GO:0097186">
    <property type="term" value="P:amelogenesis"/>
    <property type="evidence" value="ECO:0007669"/>
    <property type="project" value="UniProtKB-ARBA"/>
</dbReference>
<dbReference type="InterPro" id="IPR022333">
    <property type="entry name" value="TNFR_19-like"/>
</dbReference>
<dbReference type="InterPro" id="IPR034048">
    <property type="entry name" value="TNFRSF19L_N"/>
</dbReference>
<dbReference type="OrthoDB" id="9864383at2759"/>
<comment type="subcellular location">
    <subcellularLocation>
        <location evidence="1">Cell membrane</location>
        <topology evidence="1">Single-pass type I membrane protein</topology>
    </subcellularLocation>
    <subcellularLocation>
        <location evidence="2">Cytoplasm</location>
        <location evidence="2">Perinuclear region</location>
    </subcellularLocation>
</comment>
<keyword evidence="7 18" id="KW-0812">Transmembrane</keyword>
<gene>
    <name evidence="23" type="primary">x</name>
    <name evidence="22" type="synonym">LOC101732513</name>
    <name evidence="23" type="synonym">relt</name>
</gene>
<dbReference type="Pfam" id="PF00020">
    <property type="entry name" value="TNFR_c6"/>
    <property type="match status" value="1"/>
</dbReference>
<feature type="transmembrane region" description="Helical" evidence="18">
    <location>
        <begin position="185"/>
        <end position="208"/>
    </location>
</feature>
<feature type="signal peptide" evidence="19">
    <location>
        <begin position="1"/>
        <end position="25"/>
    </location>
</feature>
<dbReference type="InterPro" id="IPR022248">
    <property type="entry name" value="TNF_rcpt_RELT"/>
</dbReference>
<dbReference type="InterPro" id="IPR001368">
    <property type="entry name" value="TNFR/NGFR_Cys_rich_reg"/>
</dbReference>
<evidence type="ECO:0000256" key="10">
    <source>
        <dbReference type="ARBA" id="ARBA00022989"/>
    </source>
</evidence>
<keyword evidence="21" id="KW-1185">Reference proteome</keyword>
<accession>A0A8J1J885</accession>
<keyword evidence="11 18" id="KW-0472">Membrane</keyword>
<dbReference type="PANTHER" id="PTHR47397:SF1">
    <property type="entry name" value="TUMOR NECROSIS FACTOR RECEPTOR SUPERFAMILY MEMBER 19L"/>
    <property type="match status" value="1"/>
</dbReference>
<proteinExistence type="inferred from homology"/>
<evidence type="ECO:0000256" key="7">
    <source>
        <dbReference type="ARBA" id="ARBA00022692"/>
    </source>
</evidence>
<evidence type="ECO:0000256" key="3">
    <source>
        <dbReference type="ARBA" id="ARBA00008688"/>
    </source>
</evidence>
<comment type="function">
    <text evidence="15">May play a role in apoptosis. Induces activation of MAPK14/p38 and MAPK8/JNK MAPK cascades, when overexpressed. Involved in dental enamel formation.</text>
</comment>
<keyword evidence="6" id="KW-0597">Phosphoprotein</keyword>
<keyword evidence="9 19" id="KW-0732">Signal</keyword>
<keyword evidence="13 22" id="KW-0675">Receptor</keyword>
<dbReference type="Proteomes" id="UP000008143">
    <property type="component" value="Chromosome 2"/>
</dbReference>
<keyword evidence="12" id="KW-1015">Disulfide bond</keyword>
<feature type="domain" description="TNFR-Cys" evidence="20">
    <location>
        <begin position="74"/>
        <end position="113"/>
    </location>
</feature>
<evidence type="ECO:0000256" key="1">
    <source>
        <dbReference type="ARBA" id="ARBA00004251"/>
    </source>
</evidence>
<dbReference type="Gene3D" id="2.10.50.10">
    <property type="entry name" value="Tumor Necrosis Factor Receptor, subunit A, domain 2"/>
    <property type="match status" value="2"/>
</dbReference>
<organism evidence="21 22">
    <name type="scientific">Xenopus tropicalis</name>
    <name type="common">Western clawed frog</name>
    <name type="synonym">Silurana tropicalis</name>
    <dbReference type="NCBI Taxonomy" id="8364"/>
    <lineage>
        <taxon>Eukaryota</taxon>
        <taxon>Metazoa</taxon>
        <taxon>Chordata</taxon>
        <taxon>Craniata</taxon>
        <taxon>Vertebrata</taxon>
        <taxon>Euteleostomi</taxon>
        <taxon>Amphibia</taxon>
        <taxon>Batrachia</taxon>
        <taxon>Anura</taxon>
        <taxon>Pipoidea</taxon>
        <taxon>Pipidae</taxon>
        <taxon>Xenopodinae</taxon>
        <taxon>Xenopus</taxon>
        <taxon>Silurana</taxon>
    </lineage>
</organism>
<evidence type="ECO:0000256" key="15">
    <source>
        <dbReference type="ARBA" id="ARBA00057580"/>
    </source>
</evidence>
<evidence type="ECO:0000313" key="22">
    <source>
        <dbReference type="RefSeq" id="XP_031753235.1"/>
    </source>
</evidence>
<dbReference type="Xenbase" id="XB-GENE-22068615">
    <property type="gene designation" value="x"/>
</dbReference>
<dbReference type="RefSeq" id="XP_031753235.1">
    <property type="nucleotide sequence ID" value="XM_031897375.1"/>
</dbReference>
<reference evidence="22" key="1">
    <citation type="submission" date="2025-08" db="UniProtKB">
        <authorList>
            <consortium name="RefSeq"/>
        </authorList>
    </citation>
    <scope>IDENTIFICATION</scope>
    <source>
        <strain evidence="22">Nigerian</strain>
        <tissue evidence="22">Liver and blood</tissue>
    </source>
</reference>
<evidence type="ECO:0000256" key="19">
    <source>
        <dbReference type="SAM" id="SignalP"/>
    </source>
</evidence>
<feature type="region of interest" description="Disordered" evidence="17">
    <location>
        <begin position="391"/>
        <end position="433"/>
    </location>
</feature>